<comment type="caution">
    <text evidence="1">The sequence shown here is derived from an EMBL/GenBank/DDBJ whole genome shotgun (WGS) entry which is preliminary data.</text>
</comment>
<dbReference type="Gene3D" id="2.30.110.10">
    <property type="entry name" value="Electron Transport, Fmn-binding Protein, Chain A"/>
    <property type="match status" value="1"/>
</dbReference>
<dbReference type="Proteomes" id="UP000305848">
    <property type="component" value="Unassembled WGS sequence"/>
</dbReference>
<evidence type="ECO:0000313" key="2">
    <source>
        <dbReference type="Proteomes" id="UP000305848"/>
    </source>
</evidence>
<sequence>MFGKLEAQEIEVVLSHQYIGRLGCSAGGRTYVVPISYAYDGAYIYAHTHEGKKIEMMRENPEVCFQADTMENMASWKSVICWGSFEEVTDEEARTDALKKLLARELPIIASQTVKLTPSWPFQPHDFNVIKGIVFRILITEKTGRFENIQKAAEMNTFV</sequence>
<dbReference type="Pfam" id="PF12900">
    <property type="entry name" value="Pyridox_ox_2"/>
    <property type="match status" value="1"/>
</dbReference>
<dbReference type="PANTHER" id="PTHR34071">
    <property type="entry name" value="5-NITROIMIDAZOLE ANTIBIOTICS RESISTANCE PROTEIN, NIMA-FAMILY-RELATED PROTEIN-RELATED"/>
    <property type="match status" value="1"/>
</dbReference>
<dbReference type="InterPro" id="IPR024747">
    <property type="entry name" value="Pyridox_Oxase-rel"/>
</dbReference>
<proteinExistence type="predicted"/>
<gene>
    <name evidence="1" type="ORF">FC093_01650</name>
</gene>
<dbReference type="AlphaFoldDB" id="A0A4V6XAY8"/>
<organism evidence="1 2">
    <name type="scientific">Ilyomonas limi</name>
    <dbReference type="NCBI Taxonomy" id="2575867"/>
    <lineage>
        <taxon>Bacteria</taxon>
        <taxon>Pseudomonadati</taxon>
        <taxon>Bacteroidota</taxon>
        <taxon>Chitinophagia</taxon>
        <taxon>Chitinophagales</taxon>
        <taxon>Chitinophagaceae</taxon>
        <taxon>Ilyomonas</taxon>
    </lineage>
</organism>
<dbReference type="SUPFAM" id="SSF50475">
    <property type="entry name" value="FMN-binding split barrel"/>
    <property type="match status" value="1"/>
</dbReference>
<dbReference type="RefSeq" id="WP_137259993.1">
    <property type="nucleotide sequence ID" value="NZ_SZQL01000001.1"/>
</dbReference>
<name>A0A4V6XAY8_9BACT</name>
<reference evidence="1 2" key="1">
    <citation type="submission" date="2019-05" db="EMBL/GenBank/DDBJ databases">
        <title>Panacibacter sp. strain 17mud1-8 Genome sequencing and assembly.</title>
        <authorList>
            <person name="Chhetri G."/>
        </authorList>
    </citation>
    <scope>NUCLEOTIDE SEQUENCE [LARGE SCALE GENOMIC DNA]</scope>
    <source>
        <strain evidence="1 2">17mud1-8</strain>
    </source>
</reference>
<accession>A0A4V6XAY8</accession>
<dbReference type="PANTHER" id="PTHR34071:SF2">
    <property type="entry name" value="FLAVIN-NUCLEOTIDE-BINDING PROTEIN"/>
    <property type="match status" value="1"/>
</dbReference>
<protein>
    <submittedName>
        <fullName evidence="1">Pyridoxamine 5'-phosphate oxidase family protein</fullName>
    </submittedName>
</protein>
<dbReference type="InterPro" id="IPR012349">
    <property type="entry name" value="Split_barrel_FMN-bd"/>
</dbReference>
<evidence type="ECO:0000313" key="1">
    <source>
        <dbReference type="EMBL" id="TKK71753.1"/>
    </source>
</evidence>
<keyword evidence="2" id="KW-1185">Reference proteome</keyword>
<dbReference type="OrthoDB" id="9794935at2"/>
<dbReference type="EMBL" id="SZQL01000001">
    <property type="protein sequence ID" value="TKK71753.1"/>
    <property type="molecule type" value="Genomic_DNA"/>
</dbReference>